<dbReference type="Proteomes" id="UP000078340">
    <property type="component" value="Unassembled WGS sequence"/>
</dbReference>
<dbReference type="EMBL" id="LSBI01000006">
    <property type="protein sequence ID" value="OAQ88934.1"/>
    <property type="molecule type" value="Genomic_DNA"/>
</dbReference>
<evidence type="ECO:0000313" key="1">
    <source>
        <dbReference type="EMBL" id="OAQ88934.1"/>
    </source>
</evidence>
<evidence type="ECO:0000313" key="2">
    <source>
        <dbReference type="Proteomes" id="UP000078340"/>
    </source>
</evidence>
<accession>A0A179HFZ6</accession>
<name>A0A179HFZ6_PURLI</name>
<sequence length="155" mass="16912">MLALQQAQVRFSSATLAPPWGLCSVDLPSVLLAPAPAPARSGRRATGGRGALARVDHRRRGVHRPRRSNHSPACLSKLSGLFEPGALPPPLITVVLTPHWSGWSRARDDTTTRSSPCLARPWWRCPSPLRWVACLSAACFLWPVMLSSPKLVGRR</sequence>
<comment type="caution">
    <text evidence="1">The sequence shown here is derived from an EMBL/GenBank/DDBJ whole genome shotgun (WGS) entry which is preliminary data.</text>
</comment>
<protein>
    <submittedName>
        <fullName evidence="1">Uncharacterized protein</fullName>
    </submittedName>
</protein>
<reference evidence="1 2" key="1">
    <citation type="submission" date="2016-02" db="EMBL/GenBank/DDBJ databases">
        <title>Biosynthesis of antibiotic leucinostatins and their inhibition on Phytophthora in bio-control Purpureocillium lilacinum.</title>
        <authorList>
            <person name="Wang G."/>
            <person name="Liu Z."/>
            <person name="Lin R."/>
            <person name="Li E."/>
            <person name="Mao Z."/>
            <person name="Ling J."/>
            <person name="Yin W."/>
            <person name="Xie B."/>
        </authorList>
    </citation>
    <scope>NUCLEOTIDE SEQUENCE [LARGE SCALE GENOMIC DNA]</scope>
    <source>
        <strain evidence="1">PLFJ-1</strain>
    </source>
</reference>
<dbReference type="AlphaFoldDB" id="A0A179HFZ6"/>
<gene>
    <name evidence="1" type="ORF">VFPFJ_07399</name>
</gene>
<proteinExistence type="predicted"/>
<organism evidence="1 2">
    <name type="scientific">Purpureocillium lilacinum</name>
    <name type="common">Paecilomyces lilacinus</name>
    <dbReference type="NCBI Taxonomy" id="33203"/>
    <lineage>
        <taxon>Eukaryota</taxon>
        <taxon>Fungi</taxon>
        <taxon>Dikarya</taxon>
        <taxon>Ascomycota</taxon>
        <taxon>Pezizomycotina</taxon>
        <taxon>Sordariomycetes</taxon>
        <taxon>Hypocreomycetidae</taxon>
        <taxon>Hypocreales</taxon>
        <taxon>Ophiocordycipitaceae</taxon>
        <taxon>Purpureocillium</taxon>
    </lineage>
</organism>